<reference evidence="9 10" key="1">
    <citation type="submission" date="2018-03" db="EMBL/GenBank/DDBJ databases">
        <title>Genomic Encyclopedia of Type Strains, Phase III (KMG-III): the genomes of soil and plant-associated and newly described type strains.</title>
        <authorList>
            <person name="Whitman W."/>
        </authorList>
    </citation>
    <scope>NUCLEOTIDE SEQUENCE [LARGE SCALE GENOMIC DNA]</scope>
    <source>
        <strain evidence="9 10">CGMCC 1.12259</strain>
    </source>
</reference>
<accession>A0A2P8H1K1</accession>
<comment type="pathway">
    <text evidence="1 5">Carbohydrate metabolism; hexose metabolism.</text>
</comment>
<feature type="binding site" evidence="8">
    <location>
        <begin position="175"/>
        <end position="177"/>
    </location>
    <ligand>
        <name>beta-D-galactose</name>
        <dbReference type="ChEBI" id="CHEBI:27667"/>
    </ligand>
</feature>
<dbReference type="GO" id="GO:0033499">
    <property type="term" value="P:galactose catabolic process via UDP-galactose, Leloir pathway"/>
    <property type="evidence" value="ECO:0007669"/>
    <property type="project" value="TreeGrafter"/>
</dbReference>
<dbReference type="Proteomes" id="UP000242682">
    <property type="component" value="Unassembled WGS sequence"/>
</dbReference>
<dbReference type="GO" id="GO:0004034">
    <property type="term" value="F:aldose 1-epimerase activity"/>
    <property type="evidence" value="ECO:0007669"/>
    <property type="project" value="UniProtKB-EC"/>
</dbReference>
<dbReference type="SUPFAM" id="SSF74650">
    <property type="entry name" value="Galactose mutarotase-like"/>
    <property type="match status" value="1"/>
</dbReference>
<gene>
    <name evidence="9" type="ORF">B0H99_106105</name>
</gene>
<comment type="catalytic activity">
    <reaction evidence="5">
        <text>alpha-D-glucose = beta-D-glucose</text>
        <dbReference type="Rhea" id="RHEA:10264"/>
        <dbReference type="ChEBI" id="CHEBI:15903"/>
        <dbReference type="ChEBI" id="CHEBI:17925"/>
        <dbReference type="EC" id="5.1.3.3"/>
    </reaction>
</comment>
<keyword evidence="3 5" id="KW-0413">Isomerase</keyword>
<dbReference type="PANTHER" id="PTHR10091">
    <property type="entry name" value="ALDOSE-1-EPIMERASE"/>
    <property type="match status" value="1"/>
</dbReference>
<evidence type="ECO:0000256" key="3">
    <source>
        <dbReference type="ARBA" id="ARBA00023235"/>
    </source>
</evidence>
<protein>
    <recommendedName>
        <fullName evidence="5">Aldose 1-epimerase</fullName>
        <ecNumber evidence="5">5.1.3.3</ecNumber>
    </recommendedName>
</protein>
<dbReference type="InterPro" id="IPR011013">
    <property type="entry name" value="Gal_mutarotase_sf_dom"/>
</dbReference>
<dbReference type="PIRSF" id="PIRSF005096">
    <property type="entry name" value="GALM"/>
    <property type="match status" value="1"/>
</dbReference>
<dbReference type="UniPathway" id="UPA00242"/>
<evidence type="ECO:0000313" key="9">
    <source>
        <dbReference type="EMBL" id="PSL40092.1"/>
    </source>
</evidence>
<comment type="caution">
    <text evidence="9">The sequence shown here is derived from an EMBL/GenBank/DDBJ whole genome shotgun (WGS) entry which is preliminary data.</text>
</comment>
<dbReference type="GO" id="GO:0030246">
    <property type="term" value="F:carbohydrate binding"/>
    <property type="evidence" value="ECO:0007669"/>
    <property type="project" value="InterPro"/>
</dbReference>
<evidence type="ECO:0000313" key="10">
    <source>
        <dbReference type="Proteomes" id="UP000242682"/>
    </source>
</evidence>
<feature type="active site" description="Proton donor" evidence="6">
    <location>
        <position position="175"/>
    </location>
</feature>
<dbReference type="PANTHER" id="PTHR10091:SF0">
    <property type="entry name" value="GALACTOSE MUTAROTASE"/>
    <property type="match status" value="1"/>
</dbReference>
<dbReference type="RefSeq" id="WP_106533417.1">
    <property type="nucleotide sequence ID" value="NZ_PYAT01000006.1"/>
</dbReference>
<evidence type="ECO:0000256" key="4">
    <source>
        <dbReference type="ARBA" id="ARBA00023277"/>
    </source>
</evidence>
<feature type="binding site" evidence="7">
    <location>
        <position position="248"/>
    </location>
    <ligand>
        <name>beta-D-galactose</name>
        <dbReference type="ChEBI" id="CHEBI:27667"/>
    </ligand>
</feature>
<evidence type="ECO:0000256" key="1">
    <source>
        <dbReference type="ARBA" id="ARBA00005028"/>
    </source>
</evidence>
<dbReference type="NCBIfam" id="NF008277">
    <property type="entry name" value="PRK11055.1"/>
    <property type="match status" value="1"/>
</dbReference>
<dbReference type="InterPro" id="IPR014718">
    <property type="entry name" value="GH-type_carb-bd"/>
</dbReference>
<evidence type="ECO:0000256" key="7">
    <source>
        <dbReference type="PIRSR" id="PIRSR005096-2"/>
    </source>
</evidence>
<dbReference type="Gene3D" id="2.70.98.10">
    <property type="match status" value="1"/>
</dbReference>
<evidence type="ECO:0000256" key="2">
    <source>
        <dbReference type="ARBA" id="ARBA00006206"/>
    </source>
</evidence>
<feature type="active site" description="Proton acceptor" evidence="6">
    <location>
        <position position="309"/>
    </location>
</feature>
<evidence type="ECO:0000256" key="6">
    <source>
        <dbReference type="PIRSR" id="PIRSR005096-1"/>
    </source>
</evidence>
<keyword evidence="10" id="KW-1185">Reference proteome</keyword>
<dbReference type="CDD" id="cd09019">
    <property type="entry name" value="galactose_mutarotase_like"/>
    <property type="match status" value="1"/>
</dbReference>
<sequence length="345" mass="38223">MNIATQQLTESWTEYTLTNNQKMSVSILNFGGIITSILVPDREGDFENVVLGYKNYEDYQQNPNYFGALIGRVAGRIQGASFELSDTVYNLEANEGPNHLHSGSGGFHQIVWEAAPFQTEDAVGLTLSHTSPDGDGGYPGTVKILVTYTLTNSNRLLLDYEAKSDKTTPLTLTNHSYFNLSGNLKSSIDSHLATIDSSQVVELDDQLIPTGNLMPVAQTPFDFRNGRMLRDGFNDEFEQNRIAGSGYDHYFVFDNAQEQKVLLEDTESGRQMTVETDQPGMVMYTGNGLDDQLILNEGTSRKYLGACFETQGSPASLHHENMPDIILQAGETYKTQTAFTFSVMK</sequence>
<name>A0A2P8H1K1_9BACL</name>
<proteinExistence type="inferred from homology"/>
<dbReference type="EMBL" id="PYAT01000006">
    <property type="protein sequence ID" value="PSL40092.1"/>
    <property type="molecule type" value="Genomic_DNA"/>
</dbReference>
<dbReference type="InterPro" id="IPR047215">
    <property type="entry name" value="Galactose_mutarotase-like"/>
</dbReference>
<dbReference type="GO" id="GO:0006006">
    <property type="term" value="P:glucose metabolic process"/>
    <property type="evidence" value="ECO:0007669"/>
    <property type="project" value="TreeGrafter"/>
</dbReference>
<dbReference type="Pfam" id="PF01263">
    <property type="entry name" value="Aldose_epim"/>
    <property type="match status" value="1"/>
</dbReference>
<dbReference type="InterPro" id="IPR015443">
    <property type="entry name" value="Aldose_1-epimerase"/>
</dbReference>
<dbReference type="GO" id="GO:0005737">
    <property type="term" value="C:cytoplasm"/>
    <property type="evidence" value="ECO:0007669"/>
    <property type="project" value="TreeGrafter"/>
</dbReference>
<keyword evidence="4 5" id="KW-0119">Carbohydrate metabolism</keyword>
<evidence type="ECO:0000256" key="5">
    <source>
        <dbReference type="PIRNR" id="PIRNR005096"/>
    </source>
</evidence>
<dbReference type="InterPro" id="IPR008183">
    <property type="entry name" value="Aldose_1/G6P_1-epimerase"/>
</dbReference>
<evidence type="ECO:0000256" key="8">
    <source>
        <dbReference type="PIRSR" id="PIRSR005096-3"/>
    </source>
</evidence>
<dbReference type="AlphaFoldDB" id="A0A2P8H1K1"/>
<organism evidence="9 10">
    <name type="scientific">Planomicrobium soli</name>
    <dbReference type="NCBI Taxonomy" id="1176648"/>
    <lineage>
        <taxon>Bacteria</taxon>
        <taxon>Bacillati</taxon>
        <taxon>Bacillota</taxon>
        <taxon>Bacilli</taxon>
        <taxon>Bacillales</taxon>
        <taxon>Caryophanaceae</taxon>
        <taxon>Planomicrobium</taxon>
    </lineage>
</organism>
<dbReference type="OrthoDB" id="9779408at2"/>
<comment type="similarity">
    <text evidence="2 5">Belongs to the aldose epimerase family.</text>
</comment>
<dbReference type="EC" id="5.1.3.3" evidence="5"/>